<dbReference type="InterPro" id="IPR004358">
    <property type="entry name" value="Sig_transdc_His_kin-like_C"/>
</dbReference>
<comment type="catalytic activity">
    <reaction evidence="1">
        <text>ATP + protein L-histidine = ADP + protein N-phospho-L-histidine.</text>
        <dbReference type="EC" id="2.7.13.3"/>
    </reaction>
</comment>
<evidence type="ECO:0000256" key="10">
    <source>
        <dbReference type="ARBA" id="ARBA00022777"/>
    </source>
</evidence>
<evidence type="ECO:0000259" key="20">
    <source>
        <dbReference type="PROSITE" id="PS50110"/>
    </source>
</evidence>
<feature type="domain" description="Histidine kinase" evidence="19">
    <location>
        <begin position="290"/>
        <end position="511"/>
    </location>
</feature>
<evidence type="ECO:0000256" key="3">
    <source>
        <dbReference type="ARBA" id="ARBA00012438"/>
    </source>
</evidence>
<keyword evidence="14 18" id="KW-0472">Membrane</keyword>
<dbReference type="CDD" id="cd16922">
    <property type="entry name" value="HATPase_EvgS-ArcB-TorS-like"/>
    <property type="match status" value="1"/>
</dbReference>
<dbReference type="Pfam" id="PF02518">
    <property type="entry name" value="HATPase_c"/>
    <property type="match status" value="1"/>
</dbReference>
<dbReference type="Gene3D" id="3.30.565.10">
    <property type="entry name" value="Histidine kinase-like ATPase, C-terminal domain"/>
    <property type="match status" value="1"/>
</dbReference>
<name>A0A562J1Z6_9GAMM</name>
<keyword evidence="5" id="KW-0997">Cell inner membrane</keyword>
<evidence type="ECO:0000256" key="12">
    <source>
        <dbReference type="ARBA" id="ARBA00022989"/>
    </source>
</evidence>
<protein>
    <recommendedName>
        <fullName evidence="3">histidine kinase</fullName>
        <ecNumber evidence="3">2.7.13.3</ecNumber>
    </recommendedName>
</protein>
<keyword evidence="8 18" id="KW-0812">Transmembrane</keyword>
<dbReference type="InterPro" id="IPR003594">
    <property type="entry name" value="HATPase_dom"/>
</dbReference>
<dbReference type="Gene3D" id="3.40.50.2300">
    <property type="match status" value="1"/>
</dbReference>
<keyword evidence="11" id="KW-0067">ATP-binding</keyword>
<dbReference type="EC" id="2.7.13.3" evidence="3"/>
<dbReference type="FunFam" id="1.10.287.130:FF:000003">
    <property type="entry name" value="Histidine kinase"/>
    <property type="match status" value="1"/>
</dbReference>
<feature type="coiled-coil region" evidence="17">
    <location>
        <begin position="235"/>
        <end position="280"/>
    </location>
</feature>
<dbReference type="SMART" id="SM00448">
    <property type="entry name" value="REC"/>
    <property type="match status" value="1"/>
</dbReference>
<dbReference type="SMART" id="SM00388">
    <property type="entry name" value="HisKA"/>
    <property type="match status" value="1"/>
</dbReference>
<feature type="domain" description="HPt" evidence="22">
    <location>
        <begin position="819"/>
        <end position="913"/>
    </location>
</feature>
<dbReference type="SUPFAM" id="SSF55874">
    <property type="entry name" value="ATPase domain of HSP90 chaperone/DNA topoisomerase II/histidine kinase"/>
    <property type="match status" value="1"/>
</dbReference>
<evidence type="ECO:0000256" key="14">
    <source>
        <dbReference type="ARBA" id="ARBA00023136"/>
    </source>
</evidence>
<keyword evidence="7" id="KW-0808">Transferase</keyword>
<dbReference type="Pfam" id="PF00672">
    <property type="entry name" value="HAMP"/>
    <property type="match status" value="1"/>
</dbReference>
<dbReference type="PROSITE" id="PS50894">
    <property type="entry name" value="HPT"/>
    <property type="match status" value="1"/>
</dbReference>
<gene>
    <name evidence="23" type="ORF">LX59_00035</name>
</gene>
<dbReference type="PANTHER" id="PTHR45339:SF1">
    <property type="entry name" value="HYBRID SIGNAL TRANSDUCTION HISTIDINE KINASE J"/>
    <property type="match status" value="1"/>
</dbReference>
<dbReference type="Gene3D" id="1.20.120.160">
    <property type="entry name" value="HPT domain"/>
    <property type="match status" value="1"/>
</dbReference>
<dbReference type="InterPro" id="IPR001789">
    <property type="entry name" value="Sig_transdc_resp-reg_receiver"/>
</dbReference>
<feature type="transmembrane region" description="Helical" evidence="18">
    <location>
        <begin position="168"/>
        <end position="189"/>
    </location>
</feature>
<dbReference type="EMBL" id="VLKG01000001">
    <property type="protein sequence ID" value="TWH77132.1"/>
    <property type="molecule type" value="Genomic_DNA"/>
</dbReference>
<keyword evidence="17" id="KW-0175">Coiled coil</keyword>
<organism evidence="23 24">
    <name type="scientific">Azomonas agilis</name>
    <dbReference type="NCBI Taxonomy" id="116849"/>
    <lineage>
        <taxon>Bacteria</taxon>
        <taxon>Pseudomonadati</taxon>
        <taxon>Pseudomonadota</taxon>
        <taxon>Gammaproteobacteria</taxon>
        <taxon>Pseudomonadales</taxon>
        <taxon>Pseudomonadaceae</taxon>
        <taxon>Azomonas</taxon>
    </lineage>
</organism>
<evidence type="ECO:0000256" key="15">
    <source>
        <dbReference type="PROSITE-ProRule" id="PRU00110"/>
    </source>
</evidence>
<comment type="subcellular location">
    <subcellularLocation>
        <location evidence="2">Cell inner membrane</location>
        <topology evidence="2">Multi-pass membrane protein</topology>
    </subcellularLocation>
</comment>
<dbReference type="CDD" id="cd06225">
    <property type="entry name" value="HAMP"/>
    <property type="match status" value="1"/>
</dbReference>
<evidence type="ECO:0000259" key="21">
    <source>
        <dbReference type="PROSITE" id="PS50885"/>
    </source>
</evidence>
<dbReference type="InterPro" id="IPR003661">
    <property type="entry name" value="HisK_dim/P_dom"/>
</dbReference>
<dbReference type="AlphaFoldDB" id="A0A562J1Z6"/>
<dbReference type="InterPro" id="IPR005467">
    <property type="entry name" value="His_kinase_dom"/>
</dbReference>
<feature type="domain" description="Response regulatory" evidence="20">
    <location>
        <begin position="663"/>
        <end position="782"/>
    </location>
</feature>
<feature type="modified residue" description="Phosphohistidine" evidence="15">
    <location>
        <position position="858"/>
    </location>
</feature>
<dbReference type="InterPro" id="IPR019247">
    <property type="entry name" value="Histidine_kinase_BarA_N"/>
</dbReference>
<evidence type="ECO:0000259" key="19">
    <source>
        <dbReference type="PROSITE" id="PS50109"/>
    </source>
</evidence>
<dbReference type="InterPro" id="IPR003660">
    <property type="entry name" value="HAMP_dom"/>
</dbReference>
<dbReference type="Pfam" id="PF01627">
    <property type="entry name" value="Hpt"/>
    <property type="match status" value="1"/>
</dbReference>
<keyword evidence="9" id="KW-0547">Nucleotide-binding</keyword>
<evidence type="ECO:0000259" key="22">
    <source>
        <dbReference type="PROSITE" id="PS50894"/>
    </source>
</evidence>
<dbReference type="GO" id="GO:0005886">
    <property type="term" value="C:plasma membrane"/>
    <property type="evidence" value="ECO:0007669"/>
    <property type="project" value="UniProtKB-SubCell"/>
</dbReference>
<comment type="caution">
    <text evidence="23">The sequence shown here is derived from an EMBL/GenBank/DDBJ whole genome shotgun (WGS) entry which is preliminary data.</text>
</comment>
<evidence type="ECO:0000313" key="24">
    <source>
        <dbReference type="Proteomes" id="UP000319627"/>
    </source>
</evidence>
<dbReference type="PANTHER" id="PTHR45339">
    <property type="entry name" value="HYBRID SIGNAL TRANSDUCTION HISTIDINE KINASE J"/>
    <property type="match status" value="1"/>
</dbReference>
<keyword evidence="6 16" id="KW-0597">Phosphoprotein</keyword>
<evidence type="ECO:0000256" key="7">
    <source>
        <dbReference type="ARBA" id="ARBA00022679"/>
    </source>
</evidence>
<accession>A0A562J1Z6</accession>
<dbReference type="SUPFAM" id="SSF47384">
    <property type="entry name" value="Homodimeric domain of signal transducing histidine kinase"/>
    <property type="match status" value="1"/>
</dbReference>
<dbReference type="Pfam" id="PF00512">
    <property type="entry name" value="HisKA"/>
    <property type="match status" value="1"/>
</dbReference>
<keyword evidence="24" id="KW-1185">Reference proteome</keyword>
<dbReference type="SMART" id="SM00304">
    <property type="entry name" value="HAMP"/>
    <property type="match status" value="1"/>
</dbReference>
<dbReference type="InterPro" id="IPR011006">
    <property type="entry name" value="CheY-like_superfamily"/>
</dbReference>
<proteinExistence type="predicted"/>
<dbReference type="PROSITE" id="PS50110">
    <property type="entry name" value="RESPONSE_REGULATORY"/>
    <property type="match status" value="1"/>
</dbReference>
<dbReference type="RefSeq" id="WP_144569831.1">
    <property type="nucleotide sequence ID" value="NZ_VLKG01000001.1"/>
</dbReference>
<evidence type="ECO:0000256" key="13">
    <source>
        <dbReference type="ARBA" id="ARBA00023012"/>
    </source>
</evidence>
<evidence type="ECO:0000256" key="16">
    <source>
        <dbReference type="PROSITE-ProRule" id="PRU00169"/>
    </source>
</evidence>
<reference evidence="23 24" key="1">
    <citation type="submission" date="2019-07" db="EMBL/GenBank/DDBJ databases">
        <title>Genomic Encyclopedia of Type Strains, Phase I: the one thousand microbial genomes (KMG-I) project.</title>
        <authorList>
            <person name="Kyrpides N."/>
        </authorList>
    </citation>
    <scope>NUCLEOTIDE SEQUENCE [LARGE SCALE GENOMIC DNA]</scope>
    <source>
        <strain evidence="23 24">DSM 375</strain>
    </source>
</reference>
<keyword evidence="13" id="KW-0902">Two-component regulatory system</keyword>
<dbReference type="PROSITE" id="PS50109">
    <property type="entry name" value="HIS_KIN"/>
    <property type="match status" value="1"/>
</dbReference>
<evidence type="ECO:0000256" key="11">
    <source>
        <dbReference type="ARBA" id="ARBA00022840"/>
    </source>
</evidence>
<dbReference type="PRINTS" id="PR00344">
    <property type="entry name" value="BCTRLSENSOR"/>
</dbReference>
<dbReference type="SUPFAM" id="SSF158472">
    <property type="entry name" value="HAMP domain-like"/>
    <property type="match status" value="1"/>
</dbReference>
<dbReference type="Gene3D" id="6.10.340.10">
    <property type="match status" value="1"/>
</dbReference>
<evidence type="ECO:0000256" key="6">
    <source>
        <dbReference type="ARBA" id="ARBA00022553"/>
    </source>
</evidence>
<evidence type="ECO:0000256" key="9">
    <source>
        <dbReference type="ARBA" id="ARBA00022741"/>
    </source>
</evidence>
<evidence type="ECO:0000256" key="17">
    <source>
        <dbReference type="SAM" id="Coils"/>
    </source>
</evidence>
<dbReference type="GO" id="GO:0005524">
    <property type="term" value="F:ATP binding"/>
    <property type="evidence" value="ECO:0007669"/>
    <property type="project" value="UniProtKB-KW"/>
</dbReference>
<dbReference type="InterPro" id="IPR036097">
    <property type="entry name" value="HisK_dim/P_sf"/>
</dbReference>
<evidence type="ECO:0000256" key="8">
    <source>
        <dbReference type="ARBA" id="ARBA00022692"/>
    </source>
</evidence>
<evidence type="ECO:0000256" key="2">
    <source>
        <dbReference type="ARBA" id="ARBA00004429"/>
    </source>
</evidence>
<evidence type="ECO:0000256" key="18">
    <source>
        <dbReference type="SAM" id="Phobius"/>
    </source>
</evidence>
<dbReference type="SMART" id="SM00387">
    <property type="entry name" value="HATPase_c"/>
    <property type="match status" value="1"/>
</dbReference>
<dbReference type="SMART" id="SM00073">
    <property type="entry name" value="HPT"/>
    <property type="match status" value="1"/>
</dbReference>
<dbReference type="CDD" id="cd17546">
    <property type="entry name" value="REC_hyHK_CKI1_RcsC-like"/>
    <property type="match status" value="1"/>
</dbReference>
<dbReference type="FunFam" id="3.30.565.10:FF:000010">
    <property type="entry name" value="Sensor histidine kinase RcsC"/>
    <property type="match status" value="1"/>
</dbReference>
<feature type="domain" description="HAMP" evidence="21">
    <location>
        <begin position="191"/>
        <end position="243"/>
    </location>
</feature>
<sequence>MLNTLGIRSHLLILTLAPSLLLALSLGIHYTRLQFVDMQQQLEERGQLLAEQLAVLAAPLLSQGQEQSLQRVLNQALNQADVRTLTALSPDRSLRAHAGPSMLTSSPPSDPLSITYVQGQTTTRLLMPVLSRHLYSLEQRLGDETRLLGWLELELSNQAPLLGLHRNLLVSLGIIGFILIVTALLALHLSTNLCRPLNQITQAIARIREGHLETRLPPLGSSELNELAEGVNSMAEALLKAHEDLQQNIEQTMEDIQQNMETIEIQNIELDLARKEAEKASRIKSEFLANISHEIRTPLNSILGFTTLLQKNQLNARQQDQLNAIEISAKNLMAIINEILDFSRIEAGKLILEPAPFDLRDLIEETLNSLAPSAHDKHLELACLIYHDTPTQLVGDAARLRQVLTNLVNNAIKFTDKGSVVVRALLEDETEHQAQLCISVQDTGVGLTQQDITQLFQAFCQTDNSLSRQSGGTGLGLAISKHLIEQMKGKIHVDSQLEVGSCFSISISLPKVHKHQNLRIPLSHSNIRVALVEPYSITRQALIHQLEDLGLHTLIFEQISTLHQHLQDHPDAAQSMPILLLDQQAASAYSQWPELAQYLEQHNYHCILICEHNSQSPLLDTPNVHALTKPVRTSKLRQLLIELTQGSAPKPAPTEPLNAQTPRILCVDDNPSNLRLIETFLHDMGAEVCAVSSGAAALEAIQRQHFDLVFMDIQMPVMDGRQTTLAIRQWENTRDTPPLPIVALTAHALTSEKRTLLQKGLDDYLTKPINEQQLAKTVLKWTGRALNPQATATANTLLLPEPRFAVLDPEEGLRRAAGKTELAQEMLSMLLTSLPKERQAIQQARYSGNQEALIQQVHHLHGATQYCGVPQLRQACYRCETLLNQQHPASEAALDELDAAIERLLLEVTPQHA</sequence>
<feature type="modified residue" description="4-aspartylphosphate" evidence="16">
    <location>
        <position position="712"/>
    </location>
</feature>
<evidence type="ECO:0000256" key="4">
    <source>
        <dbReference type="ARBA" id="ARBA00022475"/>
    </source>
</evidence>
<evidence type="ECO:0000256" key="5">
    <source>
        <dbReference type="ARBA" id="ARBA00022519"/>
    </source>
</evidence>
<dbReference type="PROSITE" id="PS50885">
    <property type="entry name" value="HAMP"/>
    <property type="match status" value="1"/>
</dbReference>
<dbReference type="CDD" id="cd00082">
    <property type="entry name" value="HisKA"/>
    <property type="match status" value="1"/>
</dbReference>
<dbReference type="Gene3D" id="1.10.287.130">
    <property type="match status" value="1"/>
</dbReference>
<dbReference type="Proteomes" id="UP000319627">
    <property type="component" value="Unassembled WGS sequence"/>
</dbReference>
<dbReference type="SUPFAM" id="SSF47226">
    <property type="entry name" value="Histidine-containing phosphotransfer domain, HPT domain"/>
    <property type="match status" value="1"/>
</dbReference>
<evidence type="ECO:0000256" key="1">
    <source>
        <dbReference type="ARBA" id="ARBA00000085"/>
    </source>
</evidence>
<keyword evidence="4" id="KW-1003">Cell membrane</keyword>
<evidence type="ECO:0000313" key="23">
    <source>
        <dbReference type="EMBL" id="TWH77132.1"/>
    </source>
</evidence>
<keyword evidence="10 23" id="KW-0418">Kinase</keyword>
<dbReference type="InterPro" id="IPR036890">
    <property type="entry name" value="HATPase_C_sf"/>
</dbReference>
<keyword evidence="12 18" id="KW-1133">Transmembrane helix</keyword>
<dbReference type="Pfam" id="PF09984">
    <property type="entry name" value="sCache_4"/>
    <property type="match status" value="1"/>
</dbReference>
<dbReference type="InterPro" id="IPR036641">
    <property type="entry name" value="HPT_dom_sf"/>
</dbReference>
<dbReference type="GO" id="GO:0000155">
    <property type="term" value="F:phosphorelay sensor kinase activity"/>
    <property type="evidence" value="ECO:0007669"/>
    <property type="project" value="InterPro"/>
</dbReference>
<dbReference type="OrthoDB" id="9797243at2"/>
<dbReference type="SUPFAM" id="SSF52172">
    <property type="entry name" value="CheY-like"/>
    <property type="match status" value="2"/>
</dbReference>
<dbReference type="InterPro" id="IPR008207">
    <property type="entry name" value="Sig_transdc_His_kin_Hpt_dom"/>
</dbReference>
<dbReference type="Pfam" id="PF00072">
    <property type="entry name" value="Response_reg"/>
    <property type="match status" value="1"/>
</dbReference>